<dbReference type="InterPro" id="IPR039564">
    <property type="entry name" value="Peptidase_C39-like"/>
</dbReference>
<name>A0A9X1W697_9GAMM</name>
<feature type="domain" description="Peptidase C39-like" evidence="3">
    <location>
        <begin position="39"/>
        <end position="144"/>
    </location>
</feature>
<dbReference type="AlphaFoldDB" id="A0A9X1W697"/>
<evidence type="ECO:0000313" key="5">
    <source>
        <dbReference type="Proteomes" id="UP001139682"/>
    </source>
</evidence>
<dbReference type="CDD" id="cd02549">
    <property type="entry name" value="Peptidase_C39A"/>
    <property type="match status" value="1"/>
</dbReference>
<keyword evidence="2" id="KW-0732">Signal</keyword>
<feature type="signal peptide" evidence="2">
    <location>
        <begin position="1"/>
        <end position="18"/>
    </location>
</feature>
<sequence>MIRVVALFLLGALLGACARSPLVPMESAQLPARVELKQTPFFPQEDYQCGPAALATVLTQRGIDTDPERLVERVYIPKRKGSLQVEMVAAARAHDLLVYPVSPRLESVLAEVAAGNPVLVLQNLAFDRWPQWHFAVVVGYDLVDQTIVLRSGTTRRWVGSFRQFERSWMKADRWAVVTTRPDVFPATAEETVWLKAASDLEQTGRVEAAHRAYQASADRWSSGLSWFALGNSAYAQGDKAGAERALRQSIEREGQFAAGWFNLSHVLAERGCKRQAHAAKACAARLSPSDARFASGELPDSGEPPGVCGPLPPCPN</sequence>
<comment type="caution">
    <text evidence="4">The sequence shown here is derived from an EMBL/GenBank/DDBJ whole genome shotgun (WGS) entry which is preliminary data.</text>
</comment>
<dbReference type="Gene3D" id="1.25.40.10">
    <property type="entry name" value="Tetratricopeptide repeat domain"/>
    <property type="match status" value="1"/>
</dbReference>
<dbReference type="Pfam" id="PF13529">
    <property type="entry name" value="Peptidase_C39_2"/>
    <property type="match status" value="1"/>
</dbReference>
<feature type="region of interest" description="Disordered" evidence="1">
    <location>
        <begin position="293"/>
        <end position="316"/>
    </location>
</feature>
<evidence type="ECO:0000313" key="4">
    <source>
        <dbReference type="EMBL" id="MCJ0975871.1"/>
    </source>
</evidence>
<dbReference type="EMBL" id="JALGRD010000016">
    <property type="protein sequence ID" value="MCJ0975871.1"/>
    <property type="molecule type" value="Genomic_DNA"/>
</dbReference>
<evidence type="ECO:0000259" key="3">
    <source>
        <dbReference type="Pfam" id="PF13529"/>
    </source>
</evidence>
<dbReference type="Gene3D" id="3.90.70.10">
    <property type="entry name" value="Cysteine proteinases"/>
    <property type="match status" value="1"/>
</dbReference>
<dbReference type="NCBIfam" id="NF033920">
    <property type="entry name" value="C39_PA2778_fam"/>
    <property type="match status" value="1"/>
</dbReference>
<reference evidence="4" key="1">
    <citation type="submission" date="2022-03" db="EMBL/GenBank/DDBJ databases">
        <title>Pseudomonas marianensis sp. nov., a marine bacterium isolated from deep-sea sediments of the Mariana Trench.</title>
        <authorList>
            <person name="Wei Y."/>
        </authorList>
    </citation>
    <scope>NUCLEOTIDE SEQUENCE</scope>
    <source>
        <strain evidence="4">PS1</strain>
    </source>
</reference>
<dbReference type="InterPro" id="IPR039563">
    <property type="entry name" value="Peptidase_C39_single_dom"/>
</dbReference>
<keyword evidence="5" id="KW-1185">Reference proteome</keyword>
<gene>
    <name evidence="4" type="ORF">MST27_21150</name>
</gene>
<proteinExistence type="predicted"/>
<feature type="chain" id="PRO_5040901363" evidence="2">
    <location>
        <begin position="19"/>
        <end position="316"/>
    </location>
</feature>
<dbReference type="PROSITE" id="PS51257">
    <property type="entry name" value="PROKAR_LIPOPROTEIN"/>
    <property type="match status" value="1"/>
</dbReference>
<evidence type="ECO:0000256" key="1">
    <source>
        <dbReference type="SAM" id="MobiDB-lite"/>
    </source>
</evidence>
<evidence type="ECO:0000256" key="2">
    <source>
        <dbReference type="SAM" id="SignalP"/>
    </source>
</evidence>
<protein>
    <submittedName>
        <fullName evidence="4">PA2778 family cysteine peptidase</fullName>
    </submittedName>
</protein>
<dbReference type="SUPFAM" id="SSF48452">
    <property type="entry name" value="TPR-like"/>
    <property type="match status" value="1"/>
</dbReference>
<accession>A0A9X1W697</accession>
<organism evidence="4 5">
    <name type="scientific">Stutzerimonas marianensis</name>
    <dbReference type="NCBI Taxonomy" id="2929513"/>
    <lineage>
        <taxon>Bacteria</taxon>
        <taxon>Pseudomonadati</taxon>
        <taxon>Pseudomonadota</taxon>
        <taxon>Gammaproteobacteria</taxon>
        <taxon>Pseudomonadales</taxon>
        <taxon>Pseudomonadaceae</taxon>
        <taxon>Stutzerimonas</taxon>
    </lineage>
</organism>
<dbReference type="Proteomes" id="UP001139682">
    <property type="component" value="Unassembled WGS sequence"/>
</dbReference>
<dbReference type="InterPro" id="IPR011990">
    <property type="entry name" value="TPR-like_helical_dom_sf"/>
</dbReference>